<reference evidence="2 3" key="1">
    <citation type="submission" date="2018-04" db="EMBL/GenBank/DDBJ databases">
        <authorList>
            <person name="Zhang X."/>
            <person name="Yuan J."/>
            <person name="Li F."/>
            <person name="Xiang J."/>
        </authorList>
    </citation>
    <scope>NUCLEOTIDE SEQUENCE [LARGE SCALE GENOMIC DNA]</scope>
    <source>
        <tissue evidence="2">Muscle</tissue>
    </source>
</reference>
<dbReference type="AlphaFoldDB" id="A0A423U4W3"/>
<dbReference type="EMBL" id="QCYY01000640">
    <property type="protein sequence ID" value="ROT83734.1"/>
    <property type="molecule type" value="Genomic_DNA"/>
</dbReference>
<organism evidence="2 3">
    <name type="scientific">Penaeus vannamei</name>
    <name type="common">Whiteleg shrimp</name>
    <name type="synonym">Litopenaeus vannamei</name>
    <dbReference type="NCBI Taxonomy" id="6689"/>
    <lineage>
        <taxon>Eukaryota</taxon>
        <taxon>Metazoa</taxon>
        <taxon>Ecdysozoa</taxon>
        <taxon>Arthropoda</taxon>
        <taxon>Crustacea</taxon>
        <taxon>Multicrustacea</taxon>
        <taxon>Malacostraca</taxon>
        <taxon>Eumalacostraca</taxon>
        <taxon>Eucarida</taxon>
        <taxon>Decapoda</taxon>
        <taxon>Dendrobranchiata</taxon>
        <taxon>Penaeoidea</taxon>
        <taxon>Penaeidae</taxon>
        <taxon>Penaeus</taxon>
    </lineage>
</organism>
<accession>A0A423U4W3</accession>
<evidence type="ECO:0000313" key="2">
    <source>
        <dbReference type="EMBL" id="ROT83734.1"/>
    </source>
</evidence>
<feature type="region of interest" description="Disordered" evidence="1">
    <location>
        <begin position="1"/>
        <end position="30"/>
    </location>
</feature>
<evidence type="ECO:0000256" key="1">
    <source>
        <dbReference type="SAM" id="MobiDB-lite"/>
    </source>
</evidence>
<dbReference type="Proteomes" id="UP000283509">
    <property type="component" value="Unassembled WGS sequence"/>
</dbReference>
<sequence>MDTSWRAAKQLVPALSPRSTTEESGLLEQNGAELTEETVTLERGVGRGGDAERGTLSLFLIAGESQPVRNQSRRRCSYGRQTDSRNPLAAGYSKYLSTFTFRVAWPRVSLGGEIPRTGCALEARTLLPHARGSCAGDSCVQRLFFTSAFKVVLEPRRVKQCQEDQLACLGDIEDLIASLSSVLVGGMVALRAWGELWVYFKSENRASEDTGDAAFLLRQQGFPRRRTITILSMMPGCPSRLATKTFAKGAWAVGAEYDDLRANALQGECGEDENRHSWLVPPTNENTARRERATLLARPRRATSRCAPRTSPTVPVRAEQDDCLLPRDALPSTSIATVNDFGNTTNGKNVLVPAPPNEQCPTGRGFVTAEAGCDVTLC</sequence>
<keyword evidence="3" id="KW-1185">Reference proteome</keyword>
<proteinExistence type="predicted"/>
<name>A0A423U4W3_PENVA</name>
<evidence type="ECO:0000313" key="3">
    <source>
        <dbReference type="Proteomes" id="UP000283509"/>
    </source>
</evidence>
<gene>
    <name evidence="2" type="ORF">C7M84_023088</name>
</gene>
<comment type="caution">
    <text evidence="2">The sequence shown here is derived from an EMBL/GenBank/DDBJ whole genome shotgun (WGS) entry which is preliminary data.</text>
</comment>
<protein>
    <submittedName>
        <fullName evidence="2">Uncharacterized protein</fullName>
    </submittedName>
</protein>
<reference evidence="2 3" key="2">
    <citation type="submission" date="2019-01" db="EMBL/GenBank/DDBJ databases">
        <title>The decoding of complex shrimp genome reveals the adaptation for benthos swimmer, frequently molting mechanism and breeding impact on genome.</title>
        <authorList>
            <person name="Sun Y."/>
            <person name="Gao Y."/>
            <person name="Yu Y."/>
        </authorList>
    </citation>
    <scope>NUCLEOTIDE SEQUENCE [LARGE SCALE GENOMIC DNA]</scope>
    <source>
        <tissue evidence="2">Muscle</tissue>
    </source>
</reference>